<organism evidence="5 6">
    <name type="scientific">Desulfovibrio subterraneus</name>
    <dbReference type="NCBI Taxonomy" id="2718620"/>
    <lineage>
        <taxon>Bacteria</taxon>
        <taxon>Pseudomonadati</taxon>
        <taxon>Thermodesulfobacteriota</taxon>
        <taxon>Desulfovibrionia</taxon>
        <taxon>Desulfovibrionales</taxon>
        <taxon>Desulfovibrionaceae</taxon>
        <taxon>Desulfovibrio</taxon>
    </lineage>
</organism>
<dbReference type="RefSeq" id="WP_205245248.1">
    <property type="nucleotide sequence ID" value="NZ_BLVO01000016.1"/>
</dbReference>
<reference evidence="5 6" key="1">
    <citation type="submission" date="2020-05" db="EMBL/GenBank/DDBJ databases">
        <title>Draft genome sequence of Desulfovibrio sp. strain HN2T.</title>
        <authorList>
            <person name="Ueno A."/>
            <person name="Tamazawa S."/>
            <person name="Tamamura S."/>
            <person name="Murakami T."/>
            <person name="Kiyama T."/>
            <person name="Inomata H."/>
            <person name="Amano Y."/>
            <person name="Miyakawa K."/>
            <person name="Tamaki H."/>
            <person name="Naganuma T."/>
            <person name="Kaneko K."/>
        </authorList>
    </citation>
    <scope>NUCLEOTIDE SEQUENCE [LARGE SCALE GENOMIC DNA]</scope>
    <source>
        <strain evidence="5 6">HN2</strain>
    </source>
</reference>
<protein>
    <submittedName>
        <fullName evidence="5">ABC transporter substrate-binding protein</fullName>
    </submittedName>
</protein>
<proteinExistence type="inferred from homology"/>
<keyword evidence="6" id="KW-1185">Reference proteome</keyword>
<accession>A0A7J0BM07</accession>
<dbReference type="InterPro" id="IPR038404">
    <property type="entry name" value="TRAP_DctP_sf"/>
</dbReference>
<keyword evidence="4" id="KW-0812">Transmembrane</keyword>
<dbReference type="NCBIfam" id="TIGR00787">
    <property type="entry name" value="dctP"/>
    <property type="match status" value="1"/>
</dbReference>
<dbReference type="InterPro" id="IPR018389">
    <property type="entry name" value="DctP_fam"/>
</dbReference>
<dbReference type="NCBIfam" id="NF037995">
    <property type="entry name" value="TRAP_S1"/>
    <property type="match status" value="1"/>
</dbReference>
<keyword evidence="4" id="KW-0472">Membrane</keyword>
<dbReference type="GO" id="GO:0030288">
    <property type="term" value="C:outer membrane-bounded periplasmic space"/>
    <property type="evidence" value="ECO:0007669"/>
    <property type="project" value="InterPro"/>
</dbReference>
<evidence type="ECO:0000256" key="4">
    <source>
        <dbReference type="SAM" id="Phobius"/>
    </source>
</evidence>
<gene>
    <name evidence="5" type="ORF">DSM101010T_31680</name>
</gene>
<keyword evidence="4" id="KW-1133">Transmembrane helix</keyword>
<dbReference type="CDD" id="cd13679">
    <property type="entry name" value="PBP2_TRAP_YiaO_like"/>
    <property type="match status" value="1"/>
</dbReference>
<evidence type="ECO:0000256" key="1">
    <source>
        <dbReference type="ARBA" id="ARBA00009023"/>
    </source>
</evidence>
<dbReference type="AlphaFoldDB" id="A0A7J0BM07"/>
<dbReference type="PANTHER" id="PTHR33376">
    <property type="match status" value="1"/>
</dbReference>
<sequence>MPFSPSSVQSAGCPSSPAAPVRFFHTVCACLFACLFLVCMLVTGLPLQASAAQISLAVVTKPGSAQYIAAAKFAELVKERSNGATTVKIFHSGALGTETEMLQQIQLGAVQMGIITLGPFDTFVPEVKVVAFPFLFKDHATVDRVLDGPVGQEILKTLESAGFKGLAFSENGFRHLTNSRQPVHTAMDAGGLKIRVMESTFHKELWRALGANPTPMGWPIYSELQQHTIDAQENPLWVLSVYKLYEVQKYLSLTGHVYSTHIDIANLGWFNSLPADQQTLIATAMHDAAIFQRAYNRSQEAANLEEMRANGMIVEEHPDLQSFRDRVAKLRDMDMYAAPATRALLDKILEAAK</sequence>
<feature type="transmembrane region" description="Helical" evidence="4">
    <location>
        <begin position="23"/>
        <end position="45"/>
    </location>
</feature>
<evidence type="ECO:0000256" key="3">
    <source>
        <dbReference type="ARBA" id="ARBA00022729"/>
    </source>
</evidence>
<keyword evidence="2" id="KW-0813">Transport</keyword>
<dbReference type="GO" id="GO:0055085">
    <property type="term" value="P:transmembrane transport"/>
    <property type="evidence" value="ECO:0007669"/>
    <property type="project" value="InterPro"/>
</dbReference>
<dbReference type="EMBL" id="BLVO01000016">
    <property type="protein sequence ID" value="GFM34803.1"/>
    <property type="molecule type" value="Genomic_DNA"/>
</dbReference>
<comment type="similarity">
    <text evidence="1">Belongs to the bacterial solute-binding protein 7 family.</text>
</comment>
<dbReference type="Gene3D" id="3.40.190.170">
    <property type="entry name" value="Bacterial extracellular solute-binding protein, family 7"/>
    <property type="match status" value="1"/>
</dbReference>
<dbReference type="PANTHER" id="PTHR33376:SF7">
    <property type="entry name" value="C4-DICARBOXYLATE-BINDING PROTEIN DCTB"/>
    <property type="match status" value="1"/>
</dbReference>
<name>A0A7J0BM07_9BACT</name>
<evidence type="ECO:0000313" key="5">
    <source>
        <dbReference type="EMBL" id="GFM34803.1"/>
    </source>
</evidence>
<dbReference type="Pfam" id="PF03480">
    <property type="entry name" value="DctP"/>
    <property type="match status" value="1"/>
</dbReference>
<dbReference type="PIRSF" id="PIRSF006470">
    <property type="entry name" value="DctB"/>
    <property type="match status" value="1"/>
</dbReference>
<evidence type="ECO:0000256" key="2">
    <source>
        <dbReference type="ARBA" id="ARBA00022448"/>
    </source>
</evidence>
<dbReference type="Proteomes" id="UP000503840">
    <property type="component" value="Unassembled WGS sequence"/>
</dbReference>
<keyword evidence="3" id="KW-0732">Signal</keyword>
<comment type="caution">
    <text evidence="5">The sequence shown here is derived from an EMBL/GenBank/DDBJ whole genome shotgun (WGS) entry which is preliminary data.</text>
</comment>
<dbReference type="InterPro" id="IPR004682">
    <property type="entry name" value="TRAP_DctP"/>
</dbReference>
<evidence type="ECO:0000313" key="6">
    <source>
        <dbReference type="Proteomes" id="UP000503840"/>
    </source>
</evidence>